<evidence type="ECO:0000256" key="8">
    <source>
        <dbReference type="ARBA" id="ARBA00022958"/>
    </source>
</evidence>
<dbReference type="GO" id="GO:0015293">
    <property type="term" value="F:symporter activity"/>
    <property type="evidence" value="ECO:0007669"/>
    <property type="project" value="UniProtKB-UniRule"/>
</dbReference>
<comment type="function">
    <text evidence="12">Responsible for the low-affinity transport of potassium into the cell. Likely operates as a K(+):H(+) symporter.</text>
</comment>
<dbReference type="PANTHER" id="PTHR30540">
    <property type="entry name" value="OSMOTIC STRESS POTASSIUM TRANSPORTER"/>
    <property type="match status" value="1"/>
</dbReference>
<dbReference type="KEGG" id="kle:AO703_07610"/>
<feature type="transmembrane region" description="Helical" evidence="12">
    <location>
        <begin position="171"/>
        <end position="194"/>
    </location>
</feature>
<dbReference type="Proteomes" id="UP000069162">
    <property type="component" value="Chromosome"/>
</dbReference>
<dbReference type="Pfam" id="PF02705">
    <property type="entry name" value="K_trans"/>
    <property type="match status" value="1"/>
</dbReference>
<evidence type="ECO:0000256" key="12">
    <source>
        <dbReference type="HAMAP-Rule" id="MF_01522"/>
    </source>
</evidence>
<dbReference type="GO" id="GO:0015079">
    <property type="term" value="F:potassium ion transmembrane transporter activity"/>
    <property type="evidence" value="ECO:0007669"/>
    <property type="project" value="UniProtKB-UniRule"/>
</dbReference>
<keyword evidence="5 12" id="KW-0633">Potassium transport</keyword>
<dbReference type="EMBL" id="CP012871">
    <property type="protein sequence ID" value="ALR76167.1"/>
    <property type="molecule type" value="Genomic_DNA"/>
</dbReference>
<feature type="transmembrane region" description="Helical" evidence="12">
    <location>
        <begin position="247"/>
        <end position="271"/>
    </location>
</feature>
<feature type="transmembrane region" description="Helical" evidence="12">
    <location>
        <begin position="400"/>
        <end position="420"/>
    </location>
</feature>
<feature type="transmembrane region" description="Helical" evidence="12">
    <location>
        <begin position="104"/>
        <end position="126"/>
    </location>
</feature>
<dbReference type="PANTHER" id="PTHR30540:SF79">
    <property type="entry name" value="LOW AFFINITY POTASSIUM TRANSPORT SYSTEM PROTEIN KUP"/>
    <property type="match status" value="1"/>
</dbReference>
<evidence type="ECO:0000256" key="2">
    <source>
        <dbReference type="ARBA" id="ARBA00007019"/>
    </source>
</evidence>
<evidence type="ECO:0000259" key="14">
    <source>
        <dbReference type="Pfam" id="PF22776"/>
    </source>
</evidence>
<feature type="transmembrane region" description="Helical" evidence="12">
    <location>
        <begin position="138"/>
        <end position="159"/>
    </location>
</feature>
<evidence type="ECO:0000256" key="11">
    <source>
        <dbReference type="ARBA" id="ARBA00023136"/>
    </source>
</evidence>
<feature type="domain" description="K+ potassium transporter C-terminal" evidence="14">
    <location>
        <begin position="477"/>
        <end position="624"/>
    </location>
</feature>
<keyword evidence="4 12" id="KW-1003">Cell membrane</keyword>
<evidence type="ECO:0000256" key="1">
    <source>
        <dbReference type="ARBA" id="ARBA00004141"/>
    </source>
</evidence>
<accession>A0A806XBB1</accession>
<dbReference type="OrthoDB" id="9805577at2"/>
<keyword evidence="3 12" id="KW-0813">Transport</keyword>
<dbReference type="InterPro" id="IPR003855">
    <property type="entry name" value="K+_transporter"/>
</dbReference>
<evidence type="ECO:0000313" key="15">
    <source>
        <dbReference type="EMBL" id="ALR76167.1"/>
    </source>
</evidence>
<keyword evidence="6 12" id="KW-0812">Transmembrane</keyword>
<protein>
    <recommendedName>
        <fullName evidence="12">Low affinity potassium transport system protein Kup</fullName>
    </recommendedName>
    <alternativeName>
        <fullName evidence="12">Kup system potassium uptake protein</fullName>
    </alternativeName>
</protein>
<dbReference type="AlphaFoldDB" id="A0A806XBB1"/>
<dbReference type="InterPro" id="IPR053951">
    <property type="entry name" value="K_trans_N"/>
</dbReference>
<evidence type="ECO:0000313" key="16">
    <source>
        <dbReference type="Proteomes" id="UP000069162"/>
    </source>
</evidence>
<feature type="transmembrane region" description="Helical" evidence="12">
    <location>
        <begin position="366"/>
        <end position="388"/>
    </location>
</feature>
<name>A0A806XBB1_9ENTR</name>
<gene>
    <name evidence="12" type="primary">kup</name>
    <name evidence="15" type="ORF">AO703_07610</name>
</gene>
<dbReference type="RefSeq" id="WP_062740768.1">
    <property type="nucleotide sequence ID" value="NZ_CP012871.1"/>
</dbReference>
<dbReference type="InterPro" id="IPR053952">
    <property type="entry name" value="K_trans_C"/>
</dbReference>
<evidence type="ECO:0000256" key="7">
    <source>
        <dbReference type="ARBA" id="ARBA00022847"/>
    </source>
</evidence>
<dbReference type="InterPro" id="IPR023051">
    <property type="entry name" value="Kup"/>
</dbReference>
<comment type="catalytic activity">
    <reaction evidence="12">
        <text>K(+)(in) + H(+)(in) = K(+)(out) + H(+)(out)</text>
        <dbReference type="Rhea" id="RHEA:28490"/>
        <dbReference type="ChEBI" id="CHEBI:15378"/>
        <dbReference type="ChEBI" id="CHEBI:29103"/>
    </reaction>
</comment>
<proteinExistence type="inferred from homology"/>
<keyword evidence="10 12" id="KW-0406">Ion transport</keyword>
<dbReference type="Pfam" id="PF22776">
    <property type="entry name" value="K_trans_C"/>
    <property type="match status" value="1"/>
</dbReference>
<evidence type="ECO:0000256" key="6">
    <source>
        <dbReference type="ARBA" id="ARBA00022692"/>
    </source>
</evidence>
<keyword evidence="11 12" id="KW-0472">Membrane</keyword>
<comment type="similarity">
    <text evidence="2 12">Belongs to the HAK/KUP transporter (TC 2.A.72) family.</text>
</comment>
<evidence type="ECO:0000256" key="4">
    <source>
        <dbReference type="ARBA" id="ARBA00022475"/>
    </source>
</evidence>
<evidence type="ECO:0000256" key="3">
    <source>
        <dbReference type="ARBA" id="ARBA00022448"/>
    </source>
</evidence>
<reference evidence="16" key="1">
    <citation type="submission" date="2015-10" db="EMBL/GenBank/DDBJ databases">
        <title>Complete Genome Sequencing of Klebsiella sp. strain G5.</title>
        <authorList>
            <person name="Chan K.-G."/>
            <person name="Chen J.-W."/>
        </authorList>
    </citation>
    <scope>NUCLEOTIDE SEQUENCE [LARGE SCALE GENOMIC DNA]</scope>
    <source>
        <strain evidence="16">G5</strain>
    </source>
</reference>
<dbReference type="GO" id="GO:0005886">
    <property type="term" value="C:plasma membrane"/>
    <property type="evidence" value="ECO:0007669"/>
    <property type="project" value="UniProtKB-SubCell"/>
</dbReference>
<feature type="domain" description="K+ potassium transporter integral membrane" evidence="13">
    <location>
        <begin position="18"/>
        <end position="466"/>
    </location>
</feature>
<feature type="transmembrane region" description="Helical" evidence="12">
    <location>
        <begin position="340"/>
        <end position="360"/>
    </location>
</feature>
<feature type="transmembrane region" description="Helical" evidence="12">
    <location>
        <begin position="54"/>
        <end position="75"/>
    </location>
</feature>
<dbReference type="HAMAP" id="MF_01522">
    <property type="entry name" value="Kup"/>
    <property type="match status" value="1"/>
</dbReference>
<feature type="transmembrane region" description="Helical" evidence="12">
    <location>
        <begin position="214"/>
        <end position="235"/>
    </location>
</feature>
<comment type="subcellular location">
    <subcellularLocation>
        <location evidence="12">Cell membrane</location>
        <topology evidence="12">Multi-pass membrane protein</topology>
    </subcellularLocation>
    <subcellularLocation>
        <location evidence="1">Membrane</location>
        <topology evidence="1">Multi-pass membrane protein</topology>
    </subcellularLocation>
</comment>
<feature type="transmembrane region" description="Helical" evidence="12">
    <location>
        <begin position="291"/>
        <end position="319"/>
    </location>
</feature>
<sequence>MSHTNVSDSSTRSPLFLLAIGALGIVFGDIGTSPLYTFNAVLQLAGDNTQPETVLGALSLLFWTLILITSVKYVMLAMRIDNNGEGGILALMSLLTGKEKQHRLIIFAGLFGAALVYGDGAVTPAISVLSALEGMELIIPGVSPYILPITIAILIAIFSVQHFGTARISKWFAPVMVVWFMSMAMLGVHGIILNPEVLKALNPWYSVHFLFSNGYASFVILGGVFLCVTGAEALYADMGHFGKRPVWLAWFGLVFPCLLLNYAGQAAFILANPHLTDNIFYRLAPSVLRGPLIVLATLATIIASQAIITGAFSMTRQAIQLGWLPRMRITQTAEDNYGQIYIGAVNWALMVATLALVLFFRSSAALASAYGIAVSLTMLMTTCLLFIAMRQIWNWGRVPCALVAGAFLVIDSSFVAANMAKLMNGGYIPLLLAAVLCMLMIIWRRGTTQIVRNINEHPVSMTAFLQTIRESAVSRVPGTGIFLSKQPDITPAVMSWHVARNHALQKNLIVTTIEIAMVPRIASEERVRVQQVDESVYRVMARYGFMESPNIPQLLQGIELFAQVDFTDATWYIGHESVVGAPHNGLPAWQRKLFVFMKRNSSHVTDYYSLPHNQVIEIGRQVSI</sequence>
<evidence type="ECO:0000259" key="13">
    <source>
        <dbReference type="Pfam" id="PF02705"/>
    </source>
</evidence>
<feature type="transmembrane region" description="Helical" evidence="12">
    <location>
        <begin position="426"/>
        <end position="443"/>
    </location>
</feature>
<keyword evidence="8 12" id="KW-0630">Potassium</keyword>
<evidence type="ECO:0000256" key="9">
    <source>
        <dbReference type="ARBA" id="ARBA00022989"/>
    </source>
</evidence>
<keyword evidence="9 12" id="KW-1133">Transmembrane helix</keyword>
<evidence type="ECO:0000256" key="5">
    <source>
        <dbReference type="ARBA" id="ARBA00022538"/>
    </source>
</evidence>
<evidence type="ECO:0000256" key="10">
    <source>
        <dbReference type="ARBA" id="ARBA00023065"/>
    </source>
</evidence>
<organism evidence="15 16">
    <name type="scientific">[Enterobacter] lignolyticus</name>
    <dbReference type="NCBI Taxonomy" id="1334193"/>
    <lineage>
        <taxon>Bacteria</taxon>
        <taxon>Pseudomonadati</taxon>
        <taxon>Pseudomonadota</taxon>
        <taxon>Gammaproteobacteria</taxon>
        <taxon>Enterobacterales</taxon>
        <taxon>Enterobacteriaceae</taxon>
        <taxon>Pluralibacter</taxon>
    </lineage>
</organism>
<keyword evidence="7 12" id="KW-0769">Symport</keyword>